<dbReference type="PANTHER" id="PTHR15746">
    <property type="entry name" value="RAB11-RELATED"/>
    <property type="match status" value="1"/>
</dbReference>
<feature type="region of interest" description="Disordered" evidence="6">
    <location>
        <begin position="962"/>
        <end position="1188"/>
    </location>
</feature>
<evidence type="ECO:0000256" key="6">
    <source>
        <dbReference type="SAM" id="MobiDB-lite"/>
    </source>
</evidence>
<feature type="compositionally biased region" description="Acidic residues" evidence="6">
    <location>
        <begin position="841"/>
        <end position="851"/>
    </location>
</feature>
<dbReference type="Pfam" id="PF00168">
    <property type="entry name" value="C2"/>
    <property type="match status" value="1"/>
</dbReference>
<feature type="domain" description="FIP-RBD" evidence="8">
    <location>
        <begin position="1293"/>
        <end position="1355"/>
    </location>
</feature>
<dbReference type="RefSeq" id="XP_017574376.2">
    <property type="nucleotide sequence ID" value="XM_017718887.2"/>
</dbReference>
<evidence type="ECO:0000259" key="8">
    <source>
        <dbReference type="PROSITE" id="PS51511"/>
    </source>
</evidence>
<keyword evidence="5" id="KW-0653">Protein transport</keyword>
<dbReference type="GeneID" id="108440149"/>
<dbReference type="PROSITE" id="PS51511">
    <property type="entry name" value="FIP_RBD"/>
    <property type="match status" value="1"/>
</dbReference>
<keyword evidence="3" id="KW-0597">Phosphoprotein</keyword>
<feature type="compositionally biased region" description="Basic and acidic residues" evidence="6">
    <location>
        <begin position="154"/>
        <end position="168"/>
    </location>
</feature>
<feature type="compositionally biased region" description="Polar residues" evidence="6">
    <location>
        <begin position="1154"/>
        <end position="1170"/>
    </location>
</feature>
<dbReference type="InterPro" id="IPR000008">
    <property type="entry name" value="C2_dom"/>
</dbReference>
<name>A0A3B4CLU7_PYGNA</name>
<dbReference type="OMA" id="ANKACEP"/>
<dbReference type="SUPFAM" id="SSF49562">
    <property type="entry name" value="C2 domain (Calcium/lipid-binding domain, CaLB)"/>
    <property type="match status" value="1"/>
</dbReference>
<reference evidence="9" key="2">
    <citation type="submission" date="2025-08" db="UniProtKB">
        <authorList>
            <consortium name="Ensembl"/>
        </authorList>
    </citation>
    <scope>IDENTIFICATION</scope>
</reference>
<dbReference type="GO" id="GO:0031267">
    <property type="term" value="F:small GTPase binding"/>
    <property type="evidence" value="ECO:0007669"/>
    <property type="project" value="InterPro"/>
</dbReference>
<evidence type="ECO:0008006" key="11">
    <source>
        <dbReference type="Google" id="ProtNLM"/>
    </source>
</evidence>
<dbReference type="PANTHER" id="PTHR15746:SF25">
    <property type="entry name" value="CALPONIN HOMOLOGY DOMAIN-CONTAINING PROTEIN DDB_G0272472 ISOFORM X1"/>
    <property type="match status" value="1"/>
</dbReference>
<feature type="compositionally biased region" description="Basic and acidic residues" evidence="6">
    <location>
        <begin position="322"/>
        <end position="752"/>
    </location>
</feature>
<feature type="compositionally biased region" description="Polar residues" evidence="6">
    <location>
        <begin position="789"/>
        <end position="839"/>
    </location>
</feature>
<proteinExistence type="predicted"/>
<reference evidence="9 10" key="1">
    <citation type="submission" date="2020-10" db="EMBL/GenBank/DDBJ databases">
        <title>Pygocentrus nattereri (red-bellied piranha) genome, fPygNat1, primary haplotype.</title>
        <authorList>
            <person name="Myers G."/>
            <person name="Meyer A."/>
            <person name="Karagic N."/>
            <person name="Pippel M."/>
            <person name="Winkler S."/>
            <person name="Tracey A."/>
            <person name="Wood J."/>
            <person name="Formenti G."/>
            <person name="Howe K."/>
            <person name="Fedrigo O."/>
            <person name="Jarvis E.D."/>
        </authorList>
    </citation>
    <scope>NUCLEOTIDE SEQUENCE [LARGE SCALE GENOMIC DNA]</scope>
</reference>
<dbReference type="InterPro" id="IPR035892">
    <property type="entry name" value="C2_domain_sf"/>
</dbReference>
<dbReference type="GO" id="GO:0045055">
    <property type="term" value="P:regulated exocytosis"/>
    <property type="evidence" value="ECO:0007669"/>
    <property type="project" value="TreeGrafter"/>
</dbReference>
<evidence type="ECO:0000313" key="9">
    <source>
        <dbReference type="Ensembl" id="ENSPNAP00000011806.2"/>
    </source>
</evidence>
<feature type="compositionally biased region" description="Low complexity" evidence="6">
    <location>
        <begin position="310"/>
        <end position="321"/>
    </location>
</feature>
<evidence type="ECO:0000256" key="3">
    <source>
        <dbReference type="ARBA" id="ARBA00022553"/>
    </source>
</evidence>
<feature type="compositionally biased region" description="Polar residues" evidence="6">
    <location>
        <begin position="274"/>
        <end position="289"/>
    </location>
</feature>
<keyword evidence="2" id="KW-0813">Transport</keyword>
<dbReference type="InterPro" id="IPR037789">
    <property type="entry name" value="FIP_classI"/>
</dbReference>
<evidence type="ECO:0000313" key="10">
    <source>
        <dbReference type="Proteomes" id="UP001501920"/>
    </source>
</evidence>
<accession>A0A3B4CLU7</accession>
<dbReference type="Proteomes" id="UP001501920">
    <property type="component" value="Chromosome 18"/>
</dbReference>
<dbReference type="InterPro" id="IPR037245">
    <property type="entry name" value="FIP-RBD_C_sf"/>
</dbReference>
<evidence type="ECO:0000259" key="7">
    <source>
        <dbReference type="PROSITE" id="PS50004"/>
    </source>
</evidence>
<evidence type="ECO:0000256" key="5">
    <source>
        <dbReference type="ARBA" id="ARBA00022927"/>
    </source>
</evidence>
<dbReference type="Gene3D" id="2.60.40.150">
    <property type="entry name" value="C2 domain"/>
    <property type="match status" value="1"/>
</dbReference>
<evidence type="ECO:0000256" key="1">
    <source>
        <dbReference type="ARBA" id="ARBA00004172"/>
    </source>
</evidence>
<feature type="region of interest" description="Disordered" evidence="6">
    <location>
        <begin position="1266"/>
        <end position="1292"/>
    </location>
</feature>
<dbReference type="SUPFAM" id="SSF144270">
    <property type="entry name" value="Eferin C-derminal domain-like"/>
    <property type="match status" value="1"/>
</dbReference>
<reference evidence="9" key="3">
    <citation type="submission" date="2025-09" db="UniProtKB">
        <authorList>
            <consortium name="Ensembl"/>
        </authorList>
    </citation>
    <scope>IDENTIFICATION</scope>
</reference>
<feature type="domain" description="C2" evidence="7">
    <location>
        <begin position="1"/>
        <end position="118"/>
    </location>
</feature>
<evidence type="ECO:0000256" key="2">
    <source>
        <dbReference type="ARBA" id="ARBA00022448"/>
    </source>
</evidence>
<dbReference type="InterPro" id="IPR019018">
    <property type="entry name" value="Rab-bd_FIP-RBD"/>
</dbReference>
<dbReference type="PROSITE" id="PS50004">
    <property type="entry name" value="C2"/>
    <property type="match status" value="1"/>
</dbReference>
<feature type="region of interest" description="Disordered" evidence="6">
    <location>
        <begin position="152"/>
        <end position="926"/>
    </location>
</feature>
<dbReference type="GeneTree" id="ENSGT00940000159649"/>
<feature type="compositionally biased region" description="Low complexity" evidence="6">
    <location>
        <begin position="1015"/>
        <end position="1029"/>
    </location>
</feature>
<sequence>MSLADQSQQWLTARAKVSVLQARGLRIKGKLGTDGAHVLLQVGSQKFSTPKGPPQRADPLWEGQEAAFELAGFPENSAALRVQVMQRALVGPDKLLGQSDIDLGELYSNRGRDRTEWFKLFGKPGKPEKDRGEILLDIQFLKGSMSASMFDLSSQDKSRSKIGKLKDKLRGKKKEGLSDSASAIVPSVTQVMTDSEGEEEEEPASGEKKKKNKLKSLFVPKSSLQKSTSQSMSTLSPFPERDSAVASSNSSGLNVESPEGKKKFKLFTHKRNSSTDSKVSQSGFVSKQSAPPMVCINGSHIYSEEPETKGSSLSLTSSGHGSMEELRREKEERERLEEERRRAEREVEEERRKVEEEIRRKERQEEEQRKIEEERERMRVEREKDEQRRKIEEERKRKMREEEEQRKIEEEKQREKIEEERKRKEREEKQRKIEEEKERMRVEREKEEQMEKIEEERKRKEREEKQRKIEEEKERMRVEREKEEQMEKIEEERKRKEREEKQRKMEEEKERMRVEREKEEQRRKIEEERKRKVREEEEQRKIEEEKERMRVEREKEEQREKIEEERKRKEREEKQRKIEEEKERMRMEREKEEQRKIEGERKRMERESEEQRRKLEEMERERKRIEEERRLAEEKRRRTEEEERLREEERRKMERRLTEEKVREEEERRRRVAEAEEAENRRREAEEKRVHEEKERKRREEEERREREKEERKEKQRLRMEEEKWTIEMKEEEEVLQKEEREMKEAEQEKKPVPKARTGKVSSAPKLEDPQEELSFEDRLFTNPFELSFSEQPTSTNPFEEPTDSQPTASARSARVSTVKPSASTSGTASQLSVPNTNPFLDDDDSVDDGLENLSSVGRSTAKKKRAPLPPQNKPDMSRSTIPSKDILLEETEQFTKEVSKRPAPLPPGSLKKTTEEPVEESTVAFGHREKEILAVLENTQTSKAAPISKDELKAWCIQSMKARQGQNSSPQKIYSNSNQAITGQTGQNESTKKQADTNTSTCGGGTVVARHNKGPAPAKPSAASSQKSLSGDELSSHSTSLKGGTIHPEEKANGFANSESKDNPSKLTAVEGPKSLVAEGTKPELADELSPKDTAAESLQNSYTDNLPRGEEIVEHLSTMNKPESLESEALTGIAKKKSQAPLPPAKPKRIGNTDSTNQQPSLSRTLQANLGHFPESQSNKDDDKAQDTLSIICPSVTASSSTFAPLAEESEVMKACVSVSTSLGLRALPCARVVPTDAQSSAGEVKGAGGPPASVIRQQAVKPLNAADKQSDLRETNGKAAGASDSMQPKTEAAEVVSKGPYSQLTRAELISLVIRQQEQLSQRDSRITELEQYIDNLLVRVIEEHPSILMSINSMKKAV</sequence>
<dbReference type="STRING" id="42514.ENSPNAP00000011806"/>
<organism evidence="9 10">
    <name type="scientific">Pygocentrus nattereri</name>
    <name type="common">Red-bellied piranha</name>
    <dbReference type="NCBI Taxonomy" id="42514"/>
    <lineage>
        <taxon>Eukaryota</taxon>
        <taxon>Metazoa</taxon>
        <taxon>Chordata</taxon>
        <taxon>Craniata</taxon>
        <taxon>Vertebrata</taxon>
        <taxon>Euteleostomi</taxon>
        <taxon>Actinopterygii</taxon>
        <taxon>Neopterygii</taxon>
        <taxon>Teleostei</taxon>
        <taxon>Ostariophysi</taxon>
        <taxon>Characiformes</taxon>
        <taxon>Characoidei</taxon>
        <taxon>Pygocentrus</taxon>
    </lineage>
</organism>
<keyword evidence="4" id="KW-0967">Endosome</keyword>
<feature type="compositionally biased region" description="Acidic residues" evidence="6">
    <location>
        <begin position="195"/>
        <end position="204"/>
    </location>
</feature>
<comment type="subcellular location">
    <subcellularLocation>
        <location evidence="1">Recycling endosome</location>
    </subcellularLocation>
</comment>
<feature type="compositionally biased region" description="Basic residues" evidence="6">
    <location>
        <begin position="262"/>
        <end position="272"/>
    </location>
</feature>
<dbReference type="Ensembl" id="ENSPNAT00000018878.2">
    <property type="protein sequence ID" value="ENSPNAP00000011806.2"/>
    <property type="gene ID" value="ENSPNAG00000017475.2"/>
</dbReference>
<feature type="compositionally biased region" description="Polar residues" evidence="6">
    <location>
        <begin position="965"/>
        <end position="990"/>
    </location>
</feature>
<dbReference type="GO" id="GO:0015031">
    <property type="term" value="P:protein transport"/>
    <property type="evidence" value="ECO:0007669"/>
    <property type="project" value="UniProtKB-KW"/>
</dbReference>
<dbReference type="GO" id="GO:0055037">
    <property type="term" value="C:recycling endosome"/>
    <property type="evidence" value="ECO:0007669"/>
    <property type="project" value="UniProtKB-SubCell"/>
</dbReference>
<dbReference type="Gene3D" id="1.20.5.2440">
    <property type="match status" value="1"/>
</dbReference>
<feature type="compositionally biased region" description="Polar residues" evidence="6">
    <location>
        <begin position="245"/>
        <end position="254"/>
    </location>
</feature>
<protein>
    <recommendedName>
        <fullName evidence="11">FIP-RBD domain-containing protein</fullName>
    </recommendedName>
</protein>
<keyword evidence="10" id="KW-1185">Reference proteome</keyword>
<feature type="compositionally biased region" description="Low complexity" evidence="6">
    <location>
        <begin position="221"/>
        <end position="236"/>
    </location>
</feature>
<dbReference type="CTD" id="402861"/>
<evidence type="ECO:0000256" key="4">
    <source>
        <dbReference type="ARBA" id="ARBA00022753"/>
    </source>
</evidence>
<feature type="compositionally biased region" description="Basic and acidic residues" evidence="6">
    <location>
        <begin position="1082"/>
        <end position="1096"/>
    </location>
</feature>